<protein>
    <submittedName>
        <fullName evidence="1">Uncharacterized protein</fullName>
    </submittedName>
</protein>
<sequence>MNHVHHETLHEWFKNHVSKQIVSYANILGTYINHIIP</sequence>
<reference evidence="1" key="2">
    <citation type="journal article" date="2015" name="Data Brief">
        <title>Shoot transcriptome of the giant reed, Arundo donax.</title>
        <authorList>
            <person name="Barrero R.A."/>
            <person name="Guerrero F.D."/>
            <person name="Moolhuijzen P."/>
            <person name="Goolsby J.A."/>
            <person name="Tidwell J."/>
            <person name="Bellgard S.E."/>
            <person name="Bellgard M.I."/>
        </authorList>
    </citation>
    <scope>NUCLEOTIDE SEQUENCE</scope>
    <source>
        <tissue evidence="1">Shoot tissue taken approximately 20 cm above the soil surface</tissue>
    </source>
</reference>
<accession>A0A0A8YHH3</accession>
<name>A0A0A8YHH3_ARUDO</name>
<proteinExistence type="predicted"/>
<dbReference type="AlphaFoldDB" id="A0A0A8YHH3"/>
<evidence type="ECO:0000313" key="1">
    <source>
        <dbReference type="EMBL" id="JAD25426.1"/>
    </source>
</evidence>
<dbReference type="EMBL" id="GBRH01272469">
    <property type="protein sequence ID" value="JAD25426.1"/>
    <property type="molecule type" value="Transcribed_RNA"/>
</dbReference>
<organism evidence="1">
    <name type="scientific">Arundo donax</name>
    <name type="common">Giant reed</name>
    <name type="synonym">Donax arundinaceus</name>
    <dbReference type="NCBI Taxonomy" id="35708"/>
    <lineage>
        <taxon>Eukaryota</taxon>
        <taxon>Viridiplantae</taxon>
        <taxon>Streptophyta</taxon>
        <taxon>Embryophyta</taxon>
        <taxon>Tracheophyta</taxon>
        <taxon>Spermatophyta</taxon>
        <taxon>Magnoliopsida</taxon>
        <taxon>Liliopsida</taxon>
        <taxon>Poales</taxon>
        <taxon>Poaceae</taxon>
        <taxon>PACMAD clade</taxon>
        <taxon>Arundinoideae</taxon>
        <taxon>Arundineae</taxon>
        <taxon>Arundo</taxon>
    </lineage>
</organism>
<reference evidence="1" key="1">
    <citation type="submission" date="2014-09" db="EMBL/GenBank/DDBJ databases">
        <authorList>
            <person name="Magalhaes I.L.F."/>
            <person name="Oliveira U."/>
            <person name="Santos F.R."/>
            <person name="Vidigal T.H.D.A."/>
            <person name="Brescovit A.D."/>
            <person name="Santos A.J."/>
        </authorList>
    </citation>
    <scope>NUCLEOTIDE SEQUENCE</scope>
    <source>
        <tissue evidence="1">Shoot tissue taken approximately 20 cm above the soil surface</tissue>
    </source>
</reference>